<keyword evidence="1" id="KW-1133">Transmembrane helix</keyword>
<evidence type="ECO:0000313" key="3">
    <source>
        <dbReference type="Proteomes" id="UP000324629"/>
    </source>
</evidence>
<keyword evidence="1" id="KW-0472">Membrane</keyword>
<proteinExistence type="predicted"/>
<feature type="transmembrane region" description="Helical" evidence="1">
    <location>
        <begin position="96"/>
        <end position="118"/>
    </location>
</feature>
<gene>
    <name evidence="2" type="ORF">DEA37_0004762</name>
</gene>
<keyword evidence="3" id="KW-1185">Reference proteome</keyword>
<organism evidence="2 3">
    <name type="scientific">Paragonimus westermani</name>
    <dbReference type="NCBI Taxonomy" id="34504"/>
    <lineage>
        <taxon>Eukaryota</taxon>
        <taxon>Metazoa</taxon>
        <taxon>Spiralia</taxon>
        <taxon>Lophotrochozoa</taxon>
        <taxon>Platyhelminthes</taxon>
        <taxon>Trematoda</taxon>
        <taxon>Digenea</taxon>
        <taxon>Plagiorchiida</taxon>
        <taxon>Troglotremata</taxon>
        <taxon>Troglotrematidae</taxon>
        <taxon>Paragonimus</taxon>
    </lineage>
</organism>
<accession>A0A5J4NSI6</accession>
<dbReference type="EMBL" id="QNGE01001066">
    <property type="protein sequence ID" value="KAA3678536.1"/>
    <property type="molecule type" value="Genomic_DNA"/>
</dbReference>
<dbReference type="Proteomes" id="UP000324629">
    <property type="component" value="Unassembled WGS sequence"/>
</dbReference>
<evidence type="ECO:0000256" key="1">
    <source>
        <dbReference type="SAM" id="Phobius"/>
    </source>
</evidence>
<sequence length="268" mass="29635">MPKSRSESGKTRRKCPKRCTLAIYHTGAVILLVGIVVAIIGIATSRLFHVYVYDHRKPARFLNLHIPVGLFSVSGEVTWLSLEQEPLPHALELDDIRWVLAKMMTMIGLFVAVASFLLHITMSCCRTHQGWLTVMFEICGLLLAVIAILIGLSLAESEIEYIHDHGDSTLAQFLSANGLLSDNDLSNPADSAMTMSESDADPVDHKAALDSGDFALYLTPPQISFSLLIAADFLLLLAFLAVLIYFVRVCEEAVQTRKQLRRAETSHI</sequence>
<feature type="transmembrane region" description="Helical" evidence="1">
    <location>
        <begin position="21"/>
        <end position="43"/>
    </location>
</feature>
<name>A0A5J4NSI6_9TREM</name>
<dbReference type="AlphaFoldDB" id="A0A5J4NSI6"/>
<feature type="transmembrane region" description="Helical" evidence="1">
    <location>
        <begin position="223"/>
        <end position="247"/>
    </location>
</feature>
<protein>
    <submittedName>
        <fullName evidence="2">Uncharacterized protein</fullName>
    </submittedName>
</protein>
<reference evidence="2 3" key="1">
    <citation type="journal article" date="2019" name="Gigascience">
        <title>Whole-genome sequence of the oriental lung fluke Paragonimus westermani.</title>
        <authorList>
            <person name="Oey H."/>
            <person name="Zakrzewski M."/>
            <person name="Narain K."/>
            <person name="Devi K.R."/>
            <person name="Agatsuma T."/>
            <person name="Nawaratna S."/>
            <person name="Gobert G.N."/>
            <person name="Jones M.K."/>
            <person name="Ragan M.A."/>
            <person name="McManus D.P."/>
            <person name="Krause L."/>
        </authorList>
    </citation>
    <scope>NUCLEOTIDE SEQUENCE [LARGE SCALE GENOMIC DNA]</scope>
    <source>
        <strain evidence="2 3">IND2009</strain>
    </source>
</reference>
<feature type="transmembrane region" description="Helical" evidence="1">
    <location>
        <begin position="130"/>
        <end position="155"/>
    </location>
</feature>
<comment type="caution">
    <text evidence="2">The sequence shown here is derived from an EMBL/GenBank/DDBJ whole genome shotgun (WGS) entry which is preliminary data.</text>
</comment>
<evidence type="ECO:0000313" key="2">
    <source>
        <dbReference type="EMBL" id="KAA3678536.1"/>
    </source>
</evidence>
<keyword evidence="1" id="KW-0812">Transmembrane</keyword>